<name>A0A4R2N1F8_9PAST</name>
<organism evidence="1 2">
    <name type="scientific">Bisgaardia hudsonensis</name>
    <dbReference type="NCBI Taxonomy" id="109472"/>
    <lineage>
        <taxon>Bacteria</taxon>
        <taxon>Pseudomonadati</taxon>
        <taxon>Pseudomonadota</taxon>
        <taxon>Gammaproteobacteria</taxon>
        <taxon>Pasteurellales</taxon>
        <taxon>Pasteurellaceae</taxon>
        <taxon>Bisgaardia</taxon>
    </lineage>
</organism>
<dbReference type="NCBIfam" id="NF003476">
    <property type="entry name" value="PRK05114.1"/>
    <property type="match status" value="1"/>
</dbReference>
<dbReference type="InterPro" id="IPR005371">
    <property type="entry name" value="UPF0181"/>
</dbReference>
<proteinExistence type="predicted"/>
<evidence type="ECO:0000313" key="2">
    <source>
        <dbReference type="Proteomes" id="UP000294841"/>
    </source>
</evidence>
<dbReference type="OrthoDB" id="6522084at2"/>
<comment type="caution">
    <text evidence="1">The sequence shown here is derived from an EMBL/GenBank/DDBJ whole genome shotgun (WGS) entry which is preliminary data.</text>
</comment>
<keyword evidence="2" id="KW-1185">Reference proteome</keyword>
<dbReference type="Pfam" id="PF03701">
    <property type="entry name" value="UPF0181"/>
    <property type="match status" value="1"/>
</dbReference>
<protein>
    <submittedName>
        <fullName evidence="1">Uncharacterized protein</fullName>
    </submittedName>
</protein>
<gene>
    <name evidence="1" type="ORF">EV697_102279</name>
</gene>
<reference evidence="1 2" key="1">
    <citation type="submission" date="2019-03" db="EMBL/GenBank/DDBJ databases">
        <title>Genomic Encyclopedia of Type Strains, Phase IV (KMG-IV): sequencing the most valuable type-strain genomes for metagenomic binning, comparative biology and taxonomic classification.</title>
        <authorList>
            <person name="Goeker M."/>
        </authorList>
    </citation>
    <scope>NUCLEOTIDE SEQUENCE [LARGE SCALE GENOMIC DNA]</scope>
    <source>
        <strain evidence="1 2">DSM 28231</strain>
    </source>
</reference>
<evidence type="ECO:0000313" key="1">
    <source>
        <dbReference type="EMBL" id="TCP13397.1"/>
    </source>
</evidence>
<dbReference type="EMBL" id="SLXI01000002">
    <property type="protein sequence ID" value="TCP13397.1"/>
    <property type="molecule type" value="Genomic_DNA"/>
</dbReference>
<dbReference type="RefSeq" id="WP_132022923.1">
    <property type="nucleotide sequence ID" value="NZ_CP016605.1"/>
</dbReference>
<dbReference type="Proteomes" id="UP000294841">
    <property type="component" value="Unassembled WGS sequence"/>
</dbReference>
<accession>A0A4R2N1F8</accession>
<sequence length="48" mass="5388">MLDKTLLGLTHQEQQKAVEKIQQLMAEGVSVAQAIAIVAKELREEKNR</sequence>
<dbReference type="AlphaFoldDB" id="A0A4R2N1F8"/>